<accession>A0A4D9ENG2</accession>
<reference evidence="1 2" key="1">
    <citation type="submission" date="2019-04" db="EMBL/GenBank/DDBJ databases">
        <title>Draft genome of the big-headed turtle Platysternon megacephalum.</title>
        <authorList>
            <person name="Gong S."/>
        </authorList>
    </citation>
    <scope>NUCLEOTIDE SEQUENCE [LARGE SCALE GENOMIC DNA]</scope>
    <source>
        <strain evidence="1">DO16091913</strain>
        <tissue evidence="1">Muscle</tissue>
    </source>
</reference>
<evidence type="ECO:0000313" key="2">
    <source>
        <dbReference type="Proteomes" id="UP000297703"/>
    </source>
</evidence>
<protein>
    <submittedName>
        <fullName evidence="1">Uncharacterized protein</fullName>
    </submittedName>
</protein>
<sequence>MARAGRRPWLATCGLIKWDLKGHGDDKSASRGTAYTAPRCCQPPGARIPPAVSPPVPASPRALQILQTAPGGWILVPMPQPCRGPATQIDRDLPTPRNDCARCWVEQNQCSTTTQPRASLLCQSLPARPCPEPPSSCPPSIGKQQYRAYATQLDNSDSDWQRAAAR</sequence>
<name>A0A4D9ENG2_9SAUR</name>
<dbReference type="AlphaFoldDB" id="A0A4D9ENG2"/>
<keyword evidence="2" id="KW-1185">Reference proteome</keyword>
<evidence type="ECO:0000313" key="1">
    <source>
        <dbReference type="EMBL" id="TFK10575.1"/>
    </source>
</evidence>
<dbReference type="Proteomes" id="UP000297703">
    <property type="component" value="Unassembled WGS sequence"/>
</dbReference>
<gene>
    <name evidence="1" type="ORF">DR999_PMT05973</name>
</gene>
<dbReference type="EMBL" id="QXTE01000039">
    <property type="protein sequence ID" value="TFK10575.1"/>
    <property type="molecule type" value="Genomic_DNA"/>
</dbReference>
<organism evidence="1 2">
    <name type="scientific">Platysternon megacephalum</name>
    <name type="common">big-headed turtle</name>
    <dbReference type="NCBI Taxonomy" id="55544"/>
    <lineage>
        <taxon>Eukaryota</taxon>
        <taxon>Metazoa</taxon>
        <taxon>Chordata</taxon>
        <taxon>Craniata</taxon>
        <taxon>Vertebrata</taxon>
        <taxon>Euteleostomi</taxon>
        <taxon>Archelosauria</taxon>
        <taxon>Testudinata</taxon>
        <taxon>Testudines</taxon>
        <taxon>Cryptodira</taxon>
        <taxon>Durocryptodira</taxon>
        <taxon>Testudinoidea</taxon>
        <taxon>Platysternidae</taxon>
        <taxon>Platysternon</taxon>
    </lineage>
</organism>
<proteinExistence type="predicted"/>
<reference evidence="1 2" key="2">
    <citation type="submission" date="2019-04" db="EMBL/GenBank/DDBJ databases">
        <title>The genome sequence of big-headed turtle.</title>
        <authorList>
            <person name="Gong S."/>
        </authorList>
    </citation>
    <scope>NUCLEOTIDE SEQUENCE [LARGE SCALE GENOMIC DNA]</scope>
    <source>
        <strain evidence="1">DO16091913</strain>
        <tissue evidence="1">Muscle</tissue>
    </source>
</reference>
<comment type="caution">
    <text evidence="1">The sequence shown here is derived from an EMBL/GenBank/DDBJ whole genome shotgun (WGS) entry which is preliminary data.</text>
</comment>